<evidence type="ECO:0000256" key="2">
    <source>
        <dbReference type="ARBA" id="ARBA00010617"/>
    </source>
</evidence>
<dbReference type="Gene3D" id="1.10.630.10">
    <property type="entry name" value="Cytochrome P450"/>
    <property type="match status" value="1"/>
</dbReference>
<keyword evidence="3" id="KW-0479">Metal-binding</keyword>
<dbReference type="PROSITE" id="PS00086">
    <property type="entry name" value="CYTOCHROME_P450"/>
    <property type="match status" value="1"/>
</dbReference>
<feature type="compositionally biased region" description="Basic and acidic residues" evidence="4">
    <location>
        <begin position="8"/>
        <end position="20"/>
    </location>
</feature>
<feature type="compositionally biased region" description="Basic and acidic residues" evidence="4">
    <location>
        <begin position="516"/>
        <end position="527"/>
    </location>
</feature>
<feature type="region of interest" description="Disordered" evidence="4">
    <location>
        <begin position="1"/>
        <end position="49"/>
    </location>
</feature>
<comment type="cofactor">
    <cofactor evidence="1">
        <name>heme</name>
        <dbReference type="ChEBI" id="CHEBI:30413"/>
    </cofactor>
</comment>
<dbReference type="PANTHER" id="PTHR24305">
    <property type="entry name" value="CYTOCHROME P450"/>
    <property type="match status" value="1"/>
</dbReference>
<protein>
    <submittedName>
        <fullName evidence="5">Cytochrome P450</fullName>
    </submittedName>
</protein>
<gene>
    <name evidence="5" type="ORF">FHR37_000504</name>
</gene>
<proteinExistence type="inferred from homology"/>
<dbReference type="PANTHER" id="PTHR24305:SF166">
    <property type="entry name" value="CYTOCHROME P450 12A4, MITOCHONDRIAL-RELATED"/>
    <property type="match status" value="1"/>
</dbReference>
<dbReference type="InterPro" id="IPR002401">
    <property type="entry name" value="Cyt_P450_E_grp-I"/>
</dbReference>
<dbReference type="InterPro" id="IPR017972">
    <property type="entry name" value="Cyt_P450_CS"/>
</dbReference>
<dbReference type="InterPro" id="IPR050121">
    <property type="entry name" value="Cytochrome_P450_monoxygenase"/>
</dbReference>
<feature type="compositionally biased region" description="Basic residues" evidence="4">
    <location>
        <begin position="501"/>
        <end position="511"/>
    </location>
</feature>
<dbReference type="PRINTS" id="PR00385">
    <property type="entry name" value="P450"/>
</dbReference>
<feature type="compositionally biased region" description="Basic residues" evidence="4">
    <location>
        <begin position="21"/>
        <end position="30"/>
    </location>
</feature>
<feature type="compositionally biased region" description="Low complexity" evidence="4">
    <location>
        <begin position="40"/>
        <end position="49"/>
    </location>
</feature>
<dbReference type="PRINTS" id="PR00463">
    <property type="entry name" value="EP450I"/>
</dbReference>
<evidence type="ECO:0000256" key="4">
    <source>
        <dbReference type="SAM" id="MobiDB-lite"/>
    </source>
</evidence>
<dbReference type="RefSeq" id="WP_092881713.1">
    <property type="nucleotide sequence ID" value="NZ_FOOI01000002.1"/>
</dbReference>
<dbReference type="InterPro" id="IPR036396">
    <property type="entry name" value="Cyt_P450_sf"/>
</dbReference>
<dbReference type="EMBL" id="JACBZA010000001">
    <property type="protein sequence ID" value="NYH81653.1"/>
    <property type="molecule type" value="Genomic_DNA"/>
</dbReference>
<dbReference type="Proteomes" id="UP000533017">
    <property type="component" value="Unassembled WGS sequence"/>
</dbReference>
<keyword evidence="6" id="KW-1185">Reference proteome</keyword>
<dbReference type="InterPro" id="IPR001128">
    <property type="entry name" value="Cyt_P450"/>
</dbReference>
<keyword evidence="3" id="KW-0560">Oxidoreductase</keyword>
<name>A0ABX2RWA9_9ACTN</name>
<dbReference type="Pfam" id="PF00067">
    <property type="entry name" value="p450"/>
    <property type="match status" value="1"/>
</dbReference>
<sequence>MATSPPSDRTDPPRDDDRPQRRGPHRRPGRPGRPGRLGRTGRVARPPGPPGALLYAGLALRRDPPAYFLRIARRHPRLAHLRLGGEHVYVLSHPDLVHELFVTRGRDLRKGRTLERIRILLGEGLLTSEGEWHRSQRRLIQPALQGDRLRAYAPVMVRAALDRAAGWRDGRQVDLAREMSALTVAVVGEALFGTDLRDRSAEVADALGELMDGFSRRMLPGADLLLSVPTRGRARLFAAADRLDALVRTMIAERRGRPPGPDLLSTLLEAAADGNGTGNGAATDADTVVRDEVMTLLLAGHETTASALSWAWWLLDRNPVAATWLHAELDAVVTDPARLTYADLDRLPRTRAVLAEAMRLYPPSWILGRRTLTDVELDGWTLPAGSLCVTSQYALHRDPRFWAAPDAFAPARWIGSDGAFGEGVPGQPRAAYLPFGVGARICVGLGFAWTEGVLVLATLARRWAPQAVPGHRVRPQAAVTLRPGGGMPVVLREHSPEHSPRHFPGHLRRHFPGTGQDHRERDPDGPR</sequence>
<reference evidence="5 6" key="1">
    <citation type="submission" date="2020-07" db="EMBL/GenBank/DDBJ databases">
        <title>Sequencing the genomes of 1000 actinobacteria strains.</title>
        <authorList>
            <person name="Klenk H.-P."/>
        </authorList>
    </citation>
    <scope>NUCLEOTIDE SEQUENCE [LARGE SCALE GENOMIC DNA]</scope>
    <source>
        <strain evidence="5 6">DSM 45117</strain>
    </source>
</reference>
<evidence type="ECO:0000256" key="3">
    <source>
        <dbReference type="RuleBase" id="RU000461"/>
    </source>
</evidence>
<evidence type="ECO:0000313" key="5">
    <source>
        <dbReference type="EMBL" id="NYH81653.1"/>
    </source>
</evidence>
<feature type="compositionally biased region" description="Basic and acidic residues" evidence="4">
    <location>
        <begin position="491"/>
        <end position="500"/>
    </location>
</feature>
<dbReference type="SUPFAM" id="SSF48264">
    <property type="entry name" value="Cytochrome P450"/>
    <property type="match status" value="1"/>
</dbReference>
<feature type="region of interest" description="Disordered" evidence="4">
    <location>
        <begin position="484"/>
        <end position="527"/>
    </location>
</feature>
<comment type="caution">
    <text evidence="5">The sequence shown here is derived from an EMBL/GenBank/DDBJ whole genome shotgun (WGS) entry which is preliminary data.</text>
</comment>
<keyword evidence="3" id="KW-0408">Iron</keyword>
<organism evidence="5 6">
    <name type="scientific">Actinopolymorpha cephalotaxi</name>
    <dbReference type="NCBI Taxonomy" id="504797"/>
    <lineage>
        <taxon>Bacteria</taxon>
        <taxon>Bacillati</taxon>
        <taxon>Actinomycetota</taxon>
        <taxon>Actinomycetes</taxon>
        <taxon>Propionibacteriales</taxon>
        <taxon>Actinopolymorphaceae</taxon>
        <taxon>Actinopolymorpha</taxon>
    </lineage>
</organism>
<evidence type="ECO:0000313" key="6">
    <source>
        <dbReference type="Proteomes" id="UP000533017"/>
    </source>
</evidence>
<evidence type="ECO:0000256" key="1">
    <source>
        <dbReference type="ARBA" id="ARBA00001971"/>
    </source>
</evidence>
<accession>A0ABX2RWA9</accession>
<keyword evidence="3" id="KW-0503">Monooxygenase</keyword>
<keyword evidence="3" id="KW-0349">Heme</keyword>
<comment type="similarity">
    <text evidence="2 3">Belongs to the cytochrome P450 family.</text>
</comment>